<keyword evidence="2" id="KW-1185">Reference proteome</keyword>
<dbReference type="OrthoDB" id="6317163at2759"/>
<name>A0A183TL13_SCHSO</name>
<evidence type="ECO:0000313" key="1">
    <source>
        <dbReference type="EMBL" id="VDM03547.1"/>
    </source>
</evidence>
<protein>
    <submittedName>
        <fullName evidence="1 3">Uncharacterized protein</fullName>
    </submittedName>
</protein>
<proteinExistence type="predicted"/>
<sequence length="196" mass="21051">MLIITSSAAGRGSHIAKYVVIKLQQTTIHLTLSPCHTLRAAQVSPLTIAAWNGCSLLNNPRSNPPERMTALVARELTRYKLDIAALSETQYSEQAPRTSKVDTQALPTCLCCQRIFRARISLVGNLQTQCTINPTIPISTSNSADPPSDTPTLTPGINSITPTIIETTSLYSSPVTPTTAFAFTTTNTTSDGDSLF</sequence>
<dbReference type="AlphaFoldDB" id="A0A183TL13"/>
<reference evidence="1 2" key="2">
    <citation type="submission" date="2018-11" db="EMBL/GenBank/DDBJ databases">
        <authorList>
            <consortium name="Pathogen Informatics"/>
        </authorList>
    </citation>
    <scope>NUCLEOTIDE SEQUENCE [LARGE SCALE GENOMIC DNA]</scope>
    <source>
        <strain evidence="1 2">NST_G2</strain>
    </source>
</reference>
<evidence type="ECO:0000313" key="2">
    <source>
        <dbReference type="Proteomes" id="UP000275846"/>
    </source>
</evidence>
<organism evidence="3">
    <name type="scientific">Schistocephalus solidus</name>
    <name type="common">Tapeworm</name>
    <dbReference type="NCBI Taxonomy" id="70667"/>
    <lineage>
        <taxon>Eukaryota</taxon>
        <taxon>Metazoa</taxon>
        <taxon>Spiralia</taxon>
        <taxon>Lophotrochozoa</taxon>
        <taxon>Platyhelminthes</taxon>
        <taxon>Cestoda</taxon>
        <taxon>Eucestoda</taxon>
        <taxon>Diphyllobothriidea</taxon>
        <taxon>Diphyllobothriidae</taxon>
        <taxon>Schistocephalus</taxon>
    </lineage>
</organism>
<dbReference type="EMBL" id="UYSU01042059">
    <property type="protein sequence ID" value="VDM03547.1"/>
    <property type="molecule type" value="Genomic_DNA"/>
</dbReference>
<reference evidence="3" key="1">
    <citation type="submission" date="2016-06" db="UniProtKB">
        <authorList>
            <consortium name="WormBaseParasite"/>
        </authorList>
    </citation>
    <scope>IDENTIFICATION</scope>
</reference>
<accession>A0A183TL13</accession>
<dbReference type="Proteomes" id="UP000275846">
    <property type="component" value="Unassembled WGS sequence"/>
</dbReference>
<evidence type="ECO:0000313" key="3">
    <source>
        <dbReference type="WBParaSite" id="SSLN_0001781401-mRNA-1"/>
    </source>
</evidence>
<dbReference type="WBParaSite" id="SSLN_0001781401-mRNA-1">
    <property type="protein sequence ID" value="SSLN_0001781401-mRNA-1"/>
    <property type="gene ID" value="SSLN_0001781401"/>
</dbReference>
<gene>
    <name evidence="1" type="ORF">SSLN_LOCUS17161</name>
</gene>